<keyword evidence="1" id="KW-0285">Flavoprotein</keyword>
<feature type="domain" description="Luciferase-like" evidence="5">
    <location>
        <begin position="11"/>
        <end position="235"/>
    </location>
</feature>
<evidence type="ECO:0000256" key="1">
    <source>
        <dbReference type="ARBA" id="ARBA00022630"/>
    </source>
</evidence>
<evidence type="ECO:0000259" key="5">
    <source>
        <dbReference type="Pfam" id="PF00296"/>
    </source>
</evidence>
<keyword evidence="2" id="KW-0288">FMN</keyword>
<dbReference type="GO" id="GO:0046306">
    <property type="term" value="P:alkanesulfonate catabolic process"/>
    <property type="evidence" value="ECO:0007669"/>
    <property type="project" value="TreeGrafter"/>
</dbReference>
<keyword evidence="4" id="KW-0503">Monooxygenase</keyword>
<evidence type="ECO:0000256" key="2">
    <source>
        <dbReference type="ARBA" id="ARBA00022643"/>
    </source>
</evidence>
<dbReference type="InterPro" id="IPR050172">
    <property type="entry name" value="SsuD_RutA_monooxygenase"/>
</dbReference>
<evidence type="ECO:0000313" key="6">
    <source>
        <dbReference type="EMBL" id="NGO70053.1"/>
    </source>
</evidence>
<dbReference type="AlphaFoldDB" id="A0A6G4WYH4"/>
<dbReference type="Proteomes" id="UP000477722">
    <property type="component" value="Unassembled WGS sequence"/>
</dbReference>
<dbReference type="PANTHER" id="PTHR42847">
    <property type="entry name" value="ALKANESULFONATE MONOOXYGENASE"/>
    <property type="match status" value="1"/>
</dbReference>
<dbReference type="InterPro" id="IPR011251">
    <property type="entry name" value="Luciferase-like_dom"/>
</dbReference>
<accession>A0A6G4WYH4</accession>
<organism evidence="6 7">
    <name type="scientific">Streptomyces boncukensis</name>
    <dbReference type="NCBI Taxonomy" id="2711219"/>
    <lineage>
        <taxon>Bacteria</taxon>
        <taxon>Bacillati</taxon>
        <taxon>Actinomycetota</taxon>
        <taxon>Actinomycetes</taxon>
        <taxon>Kitasatosporales</taxon>
        <taxon>Streptomycetaceae</taxon>
        <taxon>Streptomyces</taxon>
    </lineage>
</organism>
<dbReference type="RefSeq" id="WP_165299729.1">
    <property type="nucleotide sequence ID" value="NZ_JAAKZZ010000162.1"/>
</dbReference>
<dbReference type="EMBL" id="JAAKZZ010000162">
    <property type="protein sequence ID" value="NGO70053.1"/>
    <property type="molecule type" value="Genomic_DNA"/>
</dbReference>
<dbReference type="Gene3D" id="3.20.20.30">
    <property type="entry name" value="Luciferase-like domain"/>
    <property type="match status" value="1"/>
</dbReference>
<dbReference type="SUPFAM" id="SSF51679">
    <property type="entry name" value="Bacterial luciferase-like"/>
    <property type="match status" value="1"/>
</dbReference>
<dbReference type="Pfam" id="PF00296">
    <property type="entry name" value="Bac_luciferase"/>
    <property type="match status" value="1"/>
</dbReference>
<dbReference type="GO" id="GO:0008726">
    <property type="term" value="F:alkanesulfonate monooxygenase activity"/>
    <property type="evidence" value="ECO:0007669"/>
    <property type="project" value="TreeGrafter"/>
</dbReference>
<reference evidence="6 7" key="1">
    <citation type="submission" date="2020-02" db="EMBL/GenBank/DDBJ databases">
        <title>Whole-genome analyses of novel actinobacteria.</title>
        <authorList>
            <person name="Sahin N."/>
            <person name="Tatar D."/>
        </authorList>
    </citation>
    <scope>NUCLEOTIDE SEQUENCE [LARGE SCALE GENOMIC DNA]</scope>
    <source>
        <strain evidence="6 7">SB3404</strain>
    </source>
</reference>
<proteinExistence type="predicted"/>
<protein>
    <submittedName>
        <fullName evidence="6">LLM class flavin-dependent oxidoreductase</fullName>
    </submittedName>
</protein>
<keyword evidence="7" id="KW-1185">Reference proteome</keyword>
<evidence type="ECO:0000313" key="7">
    <source>
        <dbReference type="Proteomes" id="UP000477722"/>
    </source>
</evidence>
<name>A0A6G4WYH4_9ACTN</name>
<dbReference type="InterPro" id="IPR036661">
    <property type="entry name" value="Luciferase-like_sf"/>
</dbReference>
<dbReference type="PANTHER" id="PTHR42847:SF4">
    <property type="entry name" value="ALKANESULFONATE MONOOXYGENASE-RELATED"/>
    <property type="match status" value="1"/>
</dbReference>
<evidence type="ECO:0000256" key="4">
    <source>
        <dbReference type="ARBA" id="ARBA00023033"/>
    </source>
</evidence>
<gene>
    <name evidence="6" type="ORF">G5C65_17160</name>
</gene>
<comment type="caution">
    <text evidence="6">The sequence shown here is derived from an EMBL/GenBank/DDBJ whole genome shotgun (WGS) entry which is preliminary data.</text>
</comment>
<evidence type="ECO:0000256" key="3">
    <source>
        <dbReference type="ARBA" id="ARBA00023002"/>
    </source>
</evidence>
<keyword evidence="3" id="KW-0560">Oxidoreductase</keyword>
<sequence>MRISTVILPVHPWREAAALWRRADELGLHAAYTYDHLAWREFRDGPWFGTVPTLAAAAAVTERIRLGPMVASPTFRHPVPLAKEAMTLDDISGGRLTLGIGAGGAGYDTTLLGREPWRPRERADRFAEFVALLDKLLTQPTTTSYGTHYSAVEAPMRPGSTQRPRPPFTVAATGPRGLRLAAAHGDGWATFGSRERAAEQSGEAALGPVREQLARLAQACAAAGRDVAELERTYLTGFTRDRWLDSPDAFVDLAGRYAEAGMTEVVLPWPLPGSRYESDPRMFERILSEAPPQLK</sequence>